<accession>B8KQR5</accession>
<dbReference type="EMBL" id="DS999411">
    <property type="protein sequence ID" value="EED35130.1"/>
    <property type="molecule type" value="Genomic_DNA"/>
</dbReference>
<dbReference type="PANTHER" id="PTHR24321">
    <property type="entry name" value="DEHYDROGENASES, SHORT CHAIN"/>
    <property type="match status" value="1"/>
</dbReference>
<proteinExistence type="inferred from homology"/>
<dbReference type="PANTHER" id="PTHR24321:SF8">
    <property type="entry name" value="ESTRADIOL 17-BETA-DEHYDROGENASE 8-RELATED"/>
    <property type="match status" value="1"/>
</dbReference>
<feature type="domain" description="Ketoreductase" evidence="4">
    <location>
        <begin position="18"/>
        <end position="193"/>
    </location>
</feature>
<dbReference type="SUPFAM" id="SSF51735">
    <property type="entry name" value="NAD(P)-binding Rossmann-fold domains"/>
    <property type="match status" value="1"/>
</dbReference>
<keyword evidence="3" id="KW-0520">NAD</keyword>
<dbReference type="GO" id="GO:0016491">
    <property type="term" value="F:oxidoreductase activity"/>
    <property type="evidence" value="ECO:0007669"/>
    <property type="project" value="UniProtKB-KW"/>
</dbReference>
<dbReference type="PRINTS" id="PR00080">
    <property type="entry name" value="SDRFAMILY"/>
</dbReference>
<dbReference type="eggNOG" id="COG1028">
    <property type="taxonomic scope" value="Bacteria"/>
</dbReference>
<dbReference type="OrthoDB" id="9789398at2"/>
<protein>
    <submittedName>
        <fullName evidence="5">Oxidoreductase UcpA</fullName>
    </submittedName>
</protein>
<dbReference type="InterPro" id="IPR057326">
    <property type="entry name" value="KR_dom"/>
</dbReference>
<name>B8KQR5_9GAMM</name>
<evidence type="ECO:0000313" key="5">
    <source>
        <dbReference type="EMBL" id="EED35130.1"/>
    </source>
</evidence>
<dbReference type="STRING" id="565045.NOR51B_1075"/>
<dbReference type="Proteomes" id="UP000004699">
    <property type="component" value="Unassembled WGS sequence"/>
</dbReference>
<evidence type="ECO:0000256" key="2">
    <source>
        <dbReference type="ARBA" id="ARBA00023002"/>
    </source>
</evidence>
<gene>
    <name evidence="5" type="ORF">NOR51B_1075</name>
</gene>
<dbReference type="NCBIfam" id="NF005559">
    <property type="entry name" value="PRK07231.1"/>
    <property type="match status" value="1"/>
</dbReference>
<dbReference type="HOGENOM" id="CLU_010194_1_0_6"/>
<dbReference type="SMART" id="SM00822">
    <property type="entry name" value="PKS_KR"/>
    <property type="match status" value="1"/>
</dbReference>
<dbReference type="CDD" id="cd05233">
    <property type="entry name" value="SDR_c"/>
    <property type="match status" value="1"/>
</dbReference>
<evidence type="ECO:0000256" key="1">
    <source>
        <dbReference type="ARBA" id="ARBA00006484"/>
    </source>
</evidence>
<dbReference type="Gene3D" id="3.40.50.720">
    <property type="entry name" value="NAD(P)-binding Rossmann-like Domain"/>
    <property type="match status" value="1"/>
</dbReference>
<dbReference type="FunFam" id="3.40.50.720:FF:000084">
    <property type="entry name" value="Short-chain dehydrogenase reductase"/>
    <property type="match status" value="1"/>
</dbReference>
<dbReference type="PRINTS" id="PR00081">
    <property type="entry name" value="GDHRDH"/>
</dbReference>
<dbReference type="InterPro" id="IPR020904">
    <property type="entry name" value="Sc_DH/Rdtase_CS"/>
</dbReference>
<sequence>MNSTNIDNYSSENAFTGKVALITGGATGIGAATARHLSRLGARVVITGRRADVLNDVANEIGGVAVTGDVSTEEACTRAVAAAVENYGGLDFVIANAGITREGAIDVESEDDWNQTMDINLGGVRRVALAAIPALSERPGAAIVNIASAAGLRATPNACSYVTSKTALIGLTRSMAYDLGPRGIRVNAVCPGWVATEMLEMEMSGLAKEKNLSVDETIDRCIRHYPLRRLADPIEVARVIEFLVSDKASFITGIALPVDGGGDMVDVGTLEFR</sequence>
<dbReference type="InterPro" id="IPR002347">
    <property type="entry name" value="SDR_fam"/>
</dbReference>
<dbReference type="InterPro" id="IPR036291">
    <property type="entry name" value="NAD(P)-bd_dom_sf"/>
</dbReference>
<dbReference type="AlphaFoldDB" id="B8KQR5"/>
<reference evidence="6" key="1">
    <citation type="journal article" date="2013" name="BMC Microbiol.">
        <title>Taxonomy and evolution of bacteriochlorophyll a-containing members of the OM60/NOR5 clade of marine gammaproteobacteria: description of Luminiphilus syltensis gen. nov., sp. nov., reclassification of Haliea rubra as Pseudohaliea rubra gen. nov., comb. nov., and emendation of Chromatocurvus halotolerans.</title>
        <authorList>
            <person name="Spring S."/>
            <person name="Riedel T."/>
            <person name="Sproer C."/>
            <person name="Yan S."/>
            <person name="Harder J."/>
            <person name="Fuchs B.M."/>
        </authorList>
    </citation>
    <scope>NUCLEOTIDE SEQUENCE [LARGE SCALE GENOMIC DNA]</scope>
    <source>
        <strain evidence="6">NOR51-B</strain>
    </source>
</reference>
<keyword evidence="6" id="KW-1185">Reference proteome</keyword>
<dbReference type="Pfam" id="PF13561">
    <property type="entry name" value="adh_short_C2"/>
    <property type="match status" value="1"/>
</dbReference>
<evidence type="ECO:0000313" key="6">
    <source>
        <dbReference type="Proteomes" id="UP000004699"/>
    </source>
</evidence>
<comment type="similarity">
    <text evidence="1">Belongs to the short-chain dehydrogenases/reductases (SDR) family.</text>
</comment>
<evidence type="ECO:0000259" key="4">
    <source>
        <dbReference type="SMART" id="SM00822"/>
    </source>
</evidence>
<evidence type="ECO:0000256" key="3">
    <source>
        <dbReference type="ARBA" id="ARBA00023027"/>
    </source>
</evidence>
<keyword evidence="2" id="KW-0560">Oxidoreductase</keyword>
<dbReference type="PROSITE" id="PS00061">
    <property type="entry name" value="ADH_SHORT"/>
    <property type="match status" value="1"/>
</dbReference>
<dbReference type="RefSeq" id="WP_009019877.1">
    <property type="nucleotide sequence ID" value="NZ_DS999411.1"/>
</dbReference>
<organism evidence="5 6">
    <name type="scientific">Luminiphilus syltensis NOR5-1B</name>
    <dbReference type="NCBI Taxonomy" id="565045"/>
    <lineage>
        <taxon>Bacteria</taxon>
        <taxon>Pseudomonadati</taxon>
        <taxon>Pseudomonadota</taxon>
        <taxon>Gammaproteobacteria</taxon>
        <taxon>Cellvibrionales</taxon>
        <taxon>Halieaceae</taxon>
        <taxon>Luminiphilus</taxon>
    </lineage>
</organism>